<keyword evidence="2" id="KW-0238">DNA-binding</keyword>
<dbReference type="InterPro" id="IPR036388">
    <property type="entry name" value="WH-like_DNA-bd_sf"/>
</dbReference>
<dbReference type="InterPro" id="IPR009057">
    <property type="entry name" value="Homeodomain-like_sf"/>
</dbReference>
<feature type="domain" description="DOD-type homing endonuclease" evidence="1">
    <location>
        <begin position="65"/>
        <end position="184"/>
    </location>
</feature>
<dbReference type="InterPro" id="IPR027434">
    <property type="entry name" value="Homing_endonucl"/>
</dbReference>
<reference evidence="2 3" key="1">
    <citation type="submission" date="2020-08" db="EMBL/GenBank/DDBJ databases">
        <title>Genomic Encyclopedia of Type Strains, Phase III (KMG-III): the genomes of soil and plant-associated and newly described type strains.</title>
        <authorList>
            <person name="Whitman W."/>
        </authorList>
    </citation>
    <scope>NUCLEOTIDE SEQUENCE [LARGE SCALE GENOMIC DNA]</scope>
    <source>
        <strain evidence="2 3">CECT 3302</strain>
    </source>
</reference>
<protein>
    <submittedName>
        <fullName evidence="2">DNA-binding transcriptional ArsR family regulator</fullName>
    </submittedName>
</protein>
<dbReference type="PROSITE" id="PS50819">
    <property type="entry name" value="INTEIN_ENDONUCLEASE"/>
    <property type="match status" value="1"/>
</dbReference>
<dbReference type="AlphaFoldDB" id="A0A7W5A439"/>
<dbReference type="Pfam" id="PF13384">
    <property type="entry name" value="HTH_23"/>
    <property type="match status" value="1"/>
</dbReference>
<dbReference type="InterPro" id="IPR004042">
    <property type="entry name" value="Intein_endonuc_central"/>
</dbReference>
<evidence type="ECO:0000259" key="1">
    <source>
        <dbReference type="PROSITE" id="PS50819"/>
    </source>
</evidence>
<accession>A0A7W5A439</accession>
<gene>
    <name evidence="2" type="ORF">FHS12_002272</name>
</gene>
<dbReference type="Gene3D" id="3.10.28.10">
    <property type="entry name" value="Homing endonucleases"/>
    <property type="match status" value="1"/>
</dbReference>
<comment type="caution">
    <text evidence="2">The sequence shown here is derived from an EMBL/GenBank/DDBJ whole genome shotgun (WGS) entry which is preliminary data.</text>
</comment>
<dbReference type="GO" id="GO:0003677">
    <property type="term" value="F:DNA binding"/>
    <property type="evidence" value="ECO:0007669"/>
    <property type="project" value="UniProtKB-KW"/>
</dbReference>
<dbReference type="EMBL" id="JACHXG010000004">
    <property type="protein sequence ID" value="MBB3089326.1"/>
    <property type="molecule type" value="Genomic_DNA"/>
</dbReference>
<evidence type="ECO:0000313" key="2">
    <source>
        <dbReference type="EMBL" id="MBB3089326.1"/>
    </source>
</evidence>
<dbReference type="RefSeq" id="WP_183545251.1">
    <property type="nucleotide sequence ID" value="NZ_BMQT01000002.1"/>
</dbReference>
<name>A0A7W5A439_9ACTN</name>
<dbReference type="Proteomes" id="UP000577707">
    <property type="component" value="Unassembled WGS sequence"/>
</dbReference>
<organism evidence="2 3">
    <name type="scientific">Nocardioides albus</name>
    <dbReference type="NCBI Taxonomy" id="1841"/>
    <lineage>
        <taxon>Bacteria</taxon>
        <taxon>Bacillati</taxon>
        <taxon>Actinomycetota</taxon>
        <taxon>Actinomycetes</taxon>
        <taxon>Propionibacteriales</taxon>
        <taxon>Nocardioidaceae</taxon>
        <taxon>Nocardioides</taxon>
    </lineage>
</organism>
<dbReference type="SUPFAM" id="SSF46689">
    <property type="entry name" value="Homeodomain-like"/>
    <property type="match status" value="1"/>
</dbReference>
<sequence length="247" mass="28001">MYAAPVRAEALALLAQGKSLSAVARATGVARSTIREWRDREPSSRPGACPRCDDLQIDEEAYAALLGFYLGDGYIARAARYYSLRISCDLVYPRIIEDVVDLLDRIRPGGRVFRVPRTGCLDVHSNWMHWPCLFPQHGTGRKHTRSIVLEPWQRKIVESCPADFLRGLFHSDGSRSVNTVTRRFPSGRRTYVYPRWQFVNVSDDIRGLCAWALDLVEIPWRQSNWKTISVSRREAVAALDALIGPKS</sequence>
<dbReference type="GO" id="GO:0004519">
    <property type="term" value="F:endonuclease activity"/>
    <property type="evidence" value="ECO:0007669"/>
    <property type="project" value="InterPro"/>
</dbReference>
<dbReference type="InterPro" id="IPR006142">
    <property type="entry name" value="INTEIN"/>
</dbReference>
<evidence type="ECO:0000313" key="3">
    <source>
        <dbReference type="Proteomes" id="UP000577707"/>
    </source>
</evidence>
<dbReference type="PRINTS" id="PR00379">
    <property type="entry name" value="INTEIN"/>
</dbReference>
<dbReference type="Gene3D" id="1.10.10.10">
    <property type="entry name" value="Winged helix-like DNA-binding domain superfamily/Winged helix DNA-binding domain"/>
    <property type="match status" value="1"/>
</dbReference>
<keyword evidence="3" id="KW-1185">Reference proteome</keyword>
<proteinExistence type="predicted"/>
<dbReference type="GO" id="GO:0016539">
    <property type="term" value="P:intein-mediated protein splicing"/>
    <property type="evidence" value="ECO:0007669"/>
    <property type="project" value="InterPro"/>
</dbReference>